<dbReference type="InParanoid" id="A0A263CYU0"/>
<organism evidence="7 8">
    <name type="scientific">Amycolatopsis antarctica</name>
    <dbReference type="NCBI Taxonomy" id="1854586"/>
    <lineage>
        <taxon>Bacteria</taxon>
        <taxon>Bacillati</taxon>
        <taxon>Actinomycetota</taxon>
        <taxon>Actinomycetes</taxon>
        <taxon>Pseudonocardiales</taxon>
        <taxon>Pseudonocardiaceae</taxon>
        <taxon>Amycolatopsis</taxon>
    </lineage>
</organism>
<evidence type="ECO:0000256" key="4">
    <source>
        <dbReference type="ARBA" id="ARBA00022777"/>
    </source>
</evidence>
<dbReference type="AlphaFoldDB" id="A0A263CYU0"/>
<dbReference type="RefSeq" id="WP_094865399.1">
    <property type="nucleotide sequence ID" value="NZ_NKYE01000019.1"/>
</dbReference>
<name>A0A263CYU0_9PSEU</name>
<keyword evidence="2" id="KW-0808">Transferase</keyword>
<dbReference type="Pfam" id="PF00294">
    <property type="entry name" value="PfkB"/>
    <property type="match status" value="1"/>
</dbReference>
<dbReference type="CDD" id="cd01167">
    <property type="entry name" value="bac_FRK"/>
    <property type="match status" value="1"/>
</dbReference>
<comment type="similarity">
    <text evidence="1">Belongs to the carbohydrate kinase PfkB family.</text>
</comment>
<evidence type="ECO:0000313" key="7">
    <source>
        <dbReference type="EMBL" id="OZM70587.1"/>
    </source>
</evidence>
<evidence type="ECO:0000313" key="8">
    <source>
        <dbReference type="Proteomes" id="UP000242444"/>
    </source>
</evidence>
<comment type="caution">
    <text evidence="7">The sequence shown here is derived from an EMBL/GenBank/DDBJ whole genome shotgun (WGS) entry which is preliminary data.</text>
</comment>
<evidence type="ECO:0000256" key="5">
    <source>
        <dbReference type="ARBA" id="ARBA00022840"/>
    </source>
</evidence>
<dbReference type="Proteomes" id="UP000242444">
    <property type="component" value="Unassembled WGS sequence"/>
</dbReference>
<reference evidence="7 8" key="1">
    <citation type="submission" date="2017-07" db="EMBL/GenBank/DDBJ databases">
        <title>Amycolatopsis antarcticus sp. nov., isolated from the surface of an Antarcticus brown macroalga.</title>
        <authorList>
            <person name="Wang J."/>
            <person name="Leiva S."/>
            <person name="Huang J."/>
            <person name="Huang Y."/>
        </authorList>
    </citation>
    <scope>NUCLEOTIDE SEQUENCE [LARGE SCALE GENOMIC DNA]</scope>
    <source>
        <strain evidence="7 8">AU-G6</strain>
    </source>
</reference>
<dbReference type="Gene3D" id="3.40.1190.20">
    <property type="match status" value="1"/>
</dbReference>
<accession>A0A263CYU0</accession>
<evidence type="ECO:0000256" key="3">
    <source>
        <dbReference type="ARBA" id="ARBA00022741"/>
    </source>
</evidence>
<dbReference type="PANTHER" id="PTHR43085">
    <property type="entry name" value="HEXOKINASE FAMILY MEMBER"/>
    <property type="match status" value="1"/>
</dbReference>
<dbReference type="InterPro" id="IPR050306">
    <property type="entry name" value="PfkB_Carbo_kinase"/>
</dbReference>
<feature type="domain" description="Carbohydrate kinase PfkB" evidence="6">
    <location>
        <begin position="2"/>
        <end position="311"/>
    </location>
</feature>
<dbReference type="PROSITE" id="PS00584">
    <property type="entry name" value="PFKB_KINASES_2"/>
    <property type="match status" value="1"/>
</dbReference>
<keyword evidence="8" id="KW-1185">Reference proteome</keyword>
<dbReference type="InterPro" id="IPR029056">
    <property type="entry name" value="Ribokinase-like"/>
</dbReference>
<gene>
    <name evidence="7" type="ORF">CFN78_24615</name>
</gene>
<dbReference type="EMBL" id="NKYE01000019">
    <property type="protein sequence ID" value="OZM70587.1"/>
    <property type="molecule type" value="Genomic_DNA"/>
</dbReference>
<evidence type="ECO:0000256" key="1">
    <source>
        <dbReference type="ARBA" id="ARBA00010688"/>
    </source>
</evidence>
<dbReference type="PANTHER" id="PTHR43085:SF1">
    <property type="entry name" value="PSEUDOURIDINE KINASE-RELATED"/>
    <property type="match status" value="1"/>
</dbReference>
<dbReference type="GO" id="GO:0016301">
    <property type="term" value="F:kinase activity"/>
    <property type="evidence" value="ECO:0007669"/>
    <property type="project" value="UniProtKB-KW"/>
</dbReference>
<dbReference type="GO" id="GO:0005524">
    <property type="term" value="F:ATP binding"/>
    <property type="evidence" value="ECO:0007669"/>
    <property type="project" value="UniProtKB-KW"/>
</dbReference>
<keyword evidence="5" id="KW-0067">ATP-binding</keyword>
<evidence type="ECO:0000256" key="2">
    <source>
        <dbReference type="ARBA" id="ARBA00022679"/>
    </source>
</evidence>
<dbReference type="InterPro" id="IPR011611">
    <property type="entry name" value="PfkB_dom"/>
</dbReference>
<keyword evidence="3" id="KW-0547">Nucleotide-binding</keyword>
<keyword evidence="4 7" id="KW-0418">Kinase</keyword>
<sequence length="316" mass="32849">MIVVGGEALVDLVPDVSTVDSPAVRDGLAPLLPRLGGGPYNVALAAGRLGMRTAFLSRVSTDNFGDAMVARLRASNVDTSLLQRGPEPTTLAVVALDEHGGAAYSFYTEGTADRLVADPGPLPEEVTALSLGTLGMVLEPGASAYETVLRRESRRGVLTMMDPNIRADLIADPEAYRARFASWLPDLRVLKLSVDEVGWLTDGSARPDLATAARPWLDAGVRAVVVTDGGEGVTVLTAAGEQVRVPSAPATVVDTIGAGDTVQGALLAWLIRNDAGDPGELGADGWRDALTYAARAAAVTVSRSGAEPPTEAELQD</sequence>
<proteinExistence type="inferred from homology"/>
<dbReference type="SUPFAM" id="SSF53613">
    <property type="entry name" value="Ribokinase-like"/>
    <property type="match status" value="1"/>
</dbReference>
<dbReference type="OrthoDB" id="9795789at2"/>
<dbReference type="InterPro" id="IPR002173">
    <property type="entry name" value="Carboh/pur_kinase_PfkB_CS"/>
</dbReference>
<protein>
    <submittedName>
        <fullName evidence="7">Carbohydrate kinase</fullName>
    </submittedName>
</protein>
<evidence type="ECO:0000259" key="6">
    <source>
        <dbReference type="Pfam" id="PF00294"/>
    </source>
</evidence>